<evidence type="ECO:0000313" key="3">
    <source>
        <dbReference type="Proteomes" id="UP000251960"/>
    </source>
</evidence>
<dbReference type="Gene3D" id="3.80.10.10">
    <property type="entry name" value="Ribonuclease Inhibitor"/>
    <property type="match status" value="3"/>
</dbReference>
<dbReference type="ExpressionAtlas" id="A0A3L6GEQ7">
    <property type="expression patterns" value="baseline and differential"/>
</dbReference>
<dbReference type="SUPFAM" id="SSF52047">
    <property type="entry name" value="RNI-like"/>
    <property type="match status" value="1"/>
</dbReference>
<dbReference type="Proteomes" id="UP000251960">
    <property type="component" value="Chromosome 10"/>
</dbReference>
<organism evidence="2 3">
    <name type="scientific">Zea mays</name>
    <name type="common">Maize</name>
    <dbReference type="NCBI Taxonomy" id="4577"/>
    <lineage>
        <taxon>Eukaryota</taxon>
        <taxon>Viridiplantae</taxon>
        <taxon>Streptophyta</taxon>
        <taxon>Embryophyta</taxon>
        <taxon>Tracheophyta</taxon>
        <taxon>Spermatophyta</taxon>
        <taxon>Magnoliopsida</taxon>
        <taxon>Liliopsida</taxon>
        <taxon>Poales</taxon>
        <taxon>Poaceae</taxon>
        <taxon>PACMAD clade</taxon>
        <taxon>Panicoideae</taxon>
        <taxon>Andropogonodae</taxon>
        <taxon>Andropogoneae</taxon>
        <taxon>Tripsacinae</taxon>
        <taxon>Zea</taxon>
    </lineage>
</organism>
<evidence type="ECO:0000259" key="1">
    <source>
        <dbReference type="Pfam" id="PF25372"/>
    </source>
</evidence>
<gene>
    <name evidence="2" type="primary">FBL3_4</name>
    <name evidence="2" type="ORF">Zm00014a_041572</name>
</gene>
<reference evidence="2 3" key="1">
    <citation type="journal article" date="2018" name="Nat. Genet.">
        <title>Extensive intraspecific gene order and gene structural variations between Mo17 and other maize genomes.</title>
        <authorList>
            <person name="Sun S."/>
            <person name="Zhou Y."/>
            <person name="Chen J."/>
            <person name="Shi J."/>
            <person name="Zhao H."/>
            <person name="Zhao H."/>
            <person name="Song W."/>
            <person name="Zhang M."/>
            <person name="Cui Y."/>
            <person name="Dong X."/>
            <person name="Liu H."/>
            <person name="Ma X."/>
            <person name="Jiao Y."/>
            <person name="Wang B."/>
            <person name="Wei X."/>
            <person name="Stein J.C."/>
            <person name="Glaubitz J.C."/>
            <person name="Lu F."/>
            <person name="Yu G."/>
            <person name="Liang C."/>
            <person name="Fengler K."/>
            <person name="Li B."/>
            <person name="Rafalski A."/>
            <person name="Schnable P.S."/>
            <person name="Ware D.H."/>
            <person name="Buckler E.S."/>
            <person name="Lai J."/>
        </authorList>
    </citation>
    <scope>NUCLEOTIDE SEQUENCE [LARGE SCALE GENOMIC DNA]</scope>
    <source>
        <strain evidence="3">cv. Missouri 17</strain>
        <tissue evidence="2">Seedling</tissue>
    </source>
</reference>
<dbReference type="EMBL" id="NCVQ01000002">
    <property type="protein sequence ID" value="PWZ46499.1"/>
    <property type="molecule type" value="Genomic_DNA"/>
</dbReference>
<dbReference type="PANTHER" id="PTHR13318:SF272">
    <property type="entry name" value="OS12G0552700 PROTEIN"/>
    <property type="match status" value="1"/>
</dbReference>
<dbReference type="SMART" id="SM00367">
    <property type="entry name" value="LRR_CC"/>
    <property type="match status" value="9"/>
</dbReference>
<dbReference type="Pfam" id="PF25372">
    <property type="entry name" value="DUF7885"/>
    <property type="match status" value="1"/>
</dbReference>
<comment type="caution">
    <text evidence="2">The sequence shown here is derived from an EMBL/GenBank/DDBJ whole genome shotgun (WGS) entry which is preliminary data.</text>
</comment>
<evidence type="ECO:0000313" key="2">
    <source>
        <dbReference type="EMBL" id="PWZ46499.1"/>
    </source>
</evidence>
<feature type="domain" description="F-box/LRR-repeat protein 15-like leucin rich repeat" evidence="1">
    <location>
        <begin position="84"/>
        <end position="328"/>
    </location>
</feature>
<sequence>MQNTFSKVYLAMCIDNVTELAFDDVTPEDPDFPFIQGLAEAGLISSKLSRSDMNIPEDVHDNHILFSPERVIAKALLLKVGLSKCSGVTDGGISSLVARCSDLRTIDLTCCNLVTNNALDSIADNCKILECLRLESCSLINEKGLKRIATCCPNLKEIDLTDCGLDDAALQHLAKCSELRILKLGLCSSISDRGIVFISSNCGKLVELDLYRCNSITDDELAALANGCKRIKLLNLCYCNKIIDTGLGHLGSLEELTNLELRCLVRVIGIGISSVAIGCKNLIELDLKRCYSVDDAGLWALARYALNLRQLTISYCQVTGLGLCHLLSSLRCLQDIKMVHHGSASSLREAEEVEDALRAEDRALP</sequence>
<proteinExistence type="predicted"/>
<name>A0A3L6GEQ7_MAIZE</name>
<dbReference type="InterPro" id="IPR032675">
    <property type="entry name" value="LRR_dom_sf"/>
</dbReference>
<dbReference type="PANTHER" id="PTHR13318">
    <property type="entry name" value="PARTNER OF PAIRED, ISOFORM B-RELATED"/>
    <property type="match status" value="1"/>
</dbReference>
<protein>
    <submittedName>
        <fullName evidence="2">F-box/LRR-repeat protein 3</fullName>
    </submittedName>
</protein>
<dbReference type="InterPro" id="IPR057207">
    <property type="entry name" value="FBXL15_LRR"/>
</dbReference>
<dbReference type="FunFam" id="3.80.10.10:FF:000276">
    <property type="entry name" value="F-box/LRR-repeat protein 3"/>
    <property type="match status" value="1"/>
</dbReference>
<dbReference type="AlphaFoldDB" id="A0A3L6GEQ7"/>
<accession>A0A3L6GEQ7</accession>
<dbReference type="InterPro" id="IPR006553">
    <property type="entry name" value="Leu-rich_rpt_Cys-con_subtyp"/>
</dbReference>